<accession>A0A507QYH1</accession>
<dbReference type="PROSITE" id="PS50850">
    <property type="entry name" value="MFS"/>
    <property type="match status" value="1"/>
</dbReference>
<dbReference type="AlphaFoldDB" id="A0A507QYH1"/>
<evidence type="ECO:0000256" key="2">
    <source>
        <dbReference type="ARBA" id="ARBA00022448"/>
    </source>
</evidence>
<dbReference type="PANTHER" id="PTHR23502">
    <property type="entry name" value="MAJOR FACILITATOR SUPERFAMILY"/>
    <property type="match status" value="1"/>
</dbReference>
<dbReference type="Gene3D" id="1.20.1720.10">
    <property type="entry name" value="Multidrug resistance protein D"/>
    <property type="match status" value="1"/>
</dbReference>
<evidence type="ECO:0000256" key="1">
    <source>
        <dbReference type="ARBA" id="ARBA00004141"/>
    </source>
</evidence>
<keyword evidence="2" id="KW-0813">Transport</keyword>
<dbReference type="Proteomes" id="UP000319663">
    <property type="component" value="Unassembled WGS sequence"/>
</dbReference>
<reference evidence="8 9" key="1">
    <citation type="submission" date="2019-06" db="EMBL/GenBank/DDBJ databases">
        <title>Wine fermentation using esterase from Monascus purpureus.</title>
        <authorList>
            <person name="Geng C."/>
            <person name="Zhang Y."/>
        </authorList>
    </citation>
    <scope>NUCLEOTIDE SEQUENCE [LARGE SCALE GENOMIC DNA]</scope>
    <source>
        <strain evidence="8">HQ1</strain>
    </source>
</reference>
<dbReference type="Pfam" id="PF07690">
    <property type="entry name" value="MFS_1"/>
    <property type="match status" value="1"/>
</dbReference>
<evidence type="ECO:0000259" key="7">
    <source>
        <dbReference type="PROSITE" id="PS50850"/>
    </source>
</evidence>
<feature type="domain" description="Major facilitator superfamily (MFS) profile" evidence="7">
    <location>
        <begin position="52"/>
        <end position="485"/>
    </location>
</feature>
<keyword evidence="9" id="KW-1185">Reference proteome</keyword>
<dbReference type="STRING" id="5098.A0A507QYH1"/>
<feature type="transmembrane region" description="Helical" evidence="6">
    <location>
        <begin position="393"/>
        <end position="418"/>
    </location>
</feature>
<evidence type="ECO:0000256" key="6">
    <source>
        <dbReference type="SAM" id="Phobius"/>
    </source>
</evidence>
<feature type="transmembrane region" description="Helical" evidence="6">
    <location>
        <begin position="144"/>
        <end position="165"/>
    </location>
</feature>
<dbReference type="GO" id="GO:0005275">
    <property type="term" value="F:amine transmembrane transporter activity"/>
    <property type="evidence" value="ECO:0007669"/>
    <property type="project" value="TreeGrafter"/>
</dbReference>
<keyword evidence="4 6" id="KW-1133">Transmembrane helix</keyword>
<gene>
    <name evidence="8" type="primary">DTR1</name>
    <name evidence="8" type="ORF">MPDQ_006358</name>
</gene>
<comment type="subcellular location">
    <subcellularLocation>
        <location evidence="1">Membrane</location>
        <topology evidence="1">Multi-pass membrane protein</topology>
    </subcellularLocation>
</comment>
<evidence type="ECO:0000256" key="4">
    <source>
        <dbReference type="ARBA" id="ARBA00022989"/>
    </source>
</evidence>
<dbReference type="InterPro" id="IPR036259">
    <property type="entry name" value="MFS_trans_sf"/>
</dbReference>
<name>A0A507QYH1_MONPU</name>
<feature type="transmembrane region" description="Helical" evidence="6">
    <location>
        <begin position="456"/>
        <end position="479"/>
    </location>
</feature>
<dbReference type="PANTHER" id="PTHR23502:SF21">
    <property type="entry name" value="DITYROSINE TRANSPORTER 1"/>
    <property type="match status" value="1"/>
</dbReference>
<feature type="transmembrane region" description="Helical" evidence="6">
    <location>
        <begin position="430"/>
        <end position="450"/>
    </location>
</feature>
<feature type="transmembrane region" description="Helical" evidence="6">
    <location>
        <begin position="286"/>
        <end position="311"/>
    </location>
</feature>
<feature type="transmembrane region" description="Helical" evidence="6">
    <location>
        <begin position="177"/>
        <end position="201"/>
    </location>
</feature>
<feature type="transmembrane region" description="Helical" evidence="6">
    <location>
        <begin position="118"/>
        <end position="138"/>
    </location>
</feature>
<dbReference type="EMBL" id="VIFY01000054">
    <property type="protein sequence ID" value="TQB72935.1"/>
    <property type="molecule type" value="Genomic_DNA"/>
</dbReference>
<proteinExistence type="predicted"/>
<feature type="transmembrane region" description="Helical" evidence="6">
    <location>
        <begin position="370"/>
        <end position="387"/>
    </location>
</feature>
<evidence type="ECO:0000256" key="5">
    <source>
        <dbReference type="ARBA" id="ARBA00023136"/>
    </source>
</evidence>
<evidence type="ECO:0000313" key="9">
    <source>
        <dbReference type="Proteomes" id="UP000319663"/>
    </source>
</evidence>
<evidence type="ECO:0000256" key="3">
    <source>
        <dbReference type="ARBA" id="ARBA00022692"/>
    </source>
</evidence>
<comment type="caution">
    <text evidence="8">The sequence shown here is derived from an EMBL/GenBank/DDBJ whole genome shotgun (WGS) entry which is preliminary data.</text>
</comment>
<feature type="transmembrane region" description="Helical" evidence="6">
    <location>
        <begin position="87"/>
        <end position="106"/>
    </location>
</feature>
<dbReference type="FunFam" id="1.20.1250.20:FF:000172">
    <property type="entry name" value="MFS multidrug resistance transporter"/>
    <property type="match status" value="1"/>
</dbReference>
<sequence length="505" mass="54651">MSSSPSVPCNANDGHGIALQPDEKVAASISTPSPPPPKRPYTSLPRSRQICILSLVTVAGFFGPLAGNIYLPALPALSRAFGVSTDAINVTVSVFMVVFAFGPLFWARFADRRGRRPLYVISISIYIVVNILLAALPANFGALVFLRIVQAFGSSAVVSLGAGTVSDIVEPKKRARAMSYFLFGPQCGPILGPVLGGAFAGSTSWRWIFGFLAIAGFALWVTIIFCLPETLRARVGSGEIYRGKSRSWIIWPPRLIAEPVPEEKRGPPPPKPTLLGYWRLFKYPPIGIVSCDTAILYSSYFCIAVELPTALENTYHWSSAEVGAGYLVVGFAMVIGSILGGRFSDWRRKMLVKETGEEEVAPENRLNDQVWGIFLIAGGLVMFGWFVDKKIHPVATLISTFLTGFGMSWIFVISNAFLTECIAKQAAGAFALGNMLRNPAAAVAAIIIHPLVKCMGWGWCFTGLALLNFVVVGAALMVLRTQSPRWRKKRAERMAAAVPAKSSSA</sequence>
<dbReference type="OrthoDB" id="2985014at2759"/>
<keyword evidence="3 6" id="KW-0812">Transmembrane</keyword>
<feature type="transmembrane region" description="Helical" evidence="6">
    <location>
        <begin position="207"/>
        <end position="227"/>
    </location>
</feature>
<dbReference type="InterPro" id="IPR020846">
    <property type="entry name" value="MFS_dom"/>
</dbReference>
<dbReference type="GO" id="GO:0005886">
    <property type="term" value="C:plasma membrane"/>
    <property type="evidence" value="ECO:0007669"/>
    <property type="project" value="TreeGrafter"/>
</dbReference>
<keyword evidence="5 6" id="KW-0472">Membrane</keyword>
<evidence type="ECO:0000313" key="8">
    <source>
        <dbReference type="EMBL" id="TQB72935.1"/>
    </source>
</evidence>
<feature type="transmembrane region" description="Helical" evidence="6">
    <location>
        <begin position="50"/>
        <end position="67"/>
    </location>
</feature>
<organism evidence="8 9">
    <name type="scientific">Monascus purpureus</name>
    <name type="common">Red mold</name>
    <name type="synonym">Monascus anka</name>
    <dbReference type="NCBI Taxonomy" id="5098"/>
    <lineage>
        <taxon>Eukaryota</taxon>
        <taxon>Fungi</taxon>
        <taxon>Dikarya</taxon>
        <taxon>Ascomycota</taxon>
        <taxon>Pezizomycotina</taxon>
        <taxon>Eurotiomycetes</taxon>
        <taxon>Eurotiomycetidae</taxon>
        <taxon>Eurotiales</taxon>
        <taxon>Aspergillaceae</taxon>
        <taxon>Monascus</taxon>
    </lineage>
</organism>
<protein>
    <submittedName>
        <fullName evidence="8">Dityrosine transporter 1</fullName>
    </submittedName>
</protein>
<dbReference type="Gene3D" id="1.20.1250.20">
    <property type="entry name" value="MFS general substrate transporter like domains"/>
    <property type="match status" value="1"/>
</dbReference>
<dbReference type="InterPro" id="IPR011701">
    <property type="entry name" value="MFS"/>
</dbReference>
<dbReference type="SUPFAM" id="SSF103473">
    <property type="entry name" value="MFS general substrate transporter"/>
    <property type="match status" value="1"/>
</dbReference>
<feature type="transmembrane region" description="Helical" evidence="6">
    <location>
        <begin position="323"/>
        <end position="343"/>
    </location>
</feature>